<dbReference type="InterPro" id="IPR050659">
    <property type="entry name" value="Peptidase_M24B"/>
</dbReference>
<dbReference type="InterPro" id="IPR000587">
    <property type="entry name" value="Creatinase_N"/>
</dbReference>
<dbReference type="PANTHER" id="PTHR46112:SF2">
    <property type="entry name" value="XAA-PRO AMINOPEPTIDASE P-RELATED"/>
    <property type="match status" value="1"/>
</dbReference>
<proteinExistence type="predicted"/>
<dbReference type="Pfam" id="PF01321">
    <property type="entry name" value="Creatinase_N"/>
    <property type="match status" value="1"/>
</dbReference>
<keyword evidence="4" id="KW-1185">Reference proteome</keyword>
<dbReference type="EC" id="3.4.-.-" evidence="3"/>
<dbReference type="InterPro" id="IPR029149">
    <property type="entry name" value="Creatin/AminoP/Spt16_N"/>
</dbReference>
<evidence type="ECO:0000313" key="4">
    <source>
        <dbReference type="Proteomes" id="UP000239430"/>
    </source>
</evidence>
<keyword evidence="3" id="KW-0378">Hydrolase</keyword>
<feature type="domain" description="Creatinase N-terminal" evidence="2">
    <location>
        <begin position="15"/>
        <end position="161"/>
    </location>
</feature>
<dbReference type="InterPro" id="IPR000994">
    <property type="entry name" value="Pept_M24"/>
</dbReference>
<dbReference type="CDD" id="cd01066">
    <property type="entry name" value="APP_MetAP"/>
    <property type="match status" value="1"/>
</dbReference>
<evidence type="ECO:0000259" key="1">
    <source>
        <dbReference type="Pfam" id="PF00557"/>
    </source>
</evidence>
<evidence type="ECO:0000259" key="2">
    <source>
        <dbReference type="Pfam" id="PF01321"/>
    </source>
</evidence>
<dbReference type="SUPFAM" id="SSF53092">
    <property type="entry name" value="Creatinase/prolidase N-terminal domain"/>
    <property type="match status" value="1"/>
</dbReference>
<dbReference type="SUPFAM" id="SSF55920">
    <property type="entry name" value="Creatinase/aminopeptidase"/>
    <property type="match status" value="1"/>
</dbReference>
<accession>A0A9X7J0Y8</accession>
<feature type="domain" description="Peptidase M24" evidence="1">
    <location>
        <begin position="168"/>
        <end position="377"/>
    </location>
</feature>
<dbReference type="PROSITE" id="PS50890">
    <property type="entry name" value="PUA"/>
    <property type="match status" value="1"/>
</dbReference>
<gene>
    <name evidence="3" type="ORF">MOST_31460</name>
</gene>
<dbReference type="Pfam" id="PF00557">
    <property type="entry name" value="Peptidase_M24"/>
    <property type="match status" value="1"/>
</dbReference>
<dbReference type="PANTHER" id="PTHR46112">
    <property type="entry name" value="AMINOPEPTIDASE"/>
    <property type="match status" value="1"/>
</dbReference>
<dbReference type="Proteomes" id="UP000239430">
    <property type="component" value="Unassembled WGS sequence"/>
</dbReference>
<dbReference type="Gene3D" id="3.90.230.10">
    <property type="entry name" value="Creatinase/methionine aminopeptidase superfamily"/>
    <property type="match status" value="1"/>
</dbReference>
<comment type="caution">
    <text evidence="3">The sequence shown here is derived from an EMBL/GenBank/DDBJ whole genome shotgun (WGS) entry which is preliminary data.</text>
</comment>
<protein>
    <submittedName>
        <fullName evidence="3">Peptidase</fullName>
        <ecNumber evidence="3">3.4.-.-</ecNumber>
    </submittedName>
</protein>
<dbReference type="Gene3D" id="3.40.350.10">
    <property type="entry name" value="Creatinase/prolidase N-terminal domain"/>
    <property type="match status" value="1"/>
</dbReference>
<sequence length="393" mass="44063">MALLMPFEKEEYLARMKKVKDSMSSRGIDVLLVTDPANMCYLAGYNAWSFYVHQVLVVTLDDEQPTFIGRYMDAFCGALKTTWLDASHVRWYSDDYVQNTEKHPFDFVAGVLKDMGAGKKTIAVEMDSYYFTATCYESLKNGLPEAKIVNGNLLVNWVRIIKSPKEIELMKRAAKIVEKAMQTAIESLEPGSRQCDVAANIYNSLIKGTDEFGGDYPSIVPLLPSGDTSGAPHLTWTDERYSTGTIVMIEIAGCHQRYHSPMARTVSIGKPDDKVKRVAEITVEGLNAALNTVKPGVTCEEVELAWRKVLKKYGFEKESRIGYSMGLNYPPDWGEHTASLRPGDKTVLQPNMTFHCIPGMYFDDFGVSISEAFRVTENGCETLANFPRQLFIK</sequence>
<organism evidence="3 4">
    <name type="scientific">Neomoorella stamsii</name>
    <dbReference type="NCBI Taxonomy" id="1266720"/>
    <lineage>
        <taxon>Bacteria</taxon>
        <taxon>Bacillati</taxon>
        <taxon>Bacillota</taxon>
        <taxon>Clostridia</taxon>
        <taxon>Neomoorellales</taxon>
        <taxon>Neomoorellaceae</taxon>
        <taxon>Neomoorella</taxon>
    </lineage>
</organism>
<reference evidence="3 4" key="1">
    <citation type="submission" date="2018-03" db="EMBL/GenBank/DDBJ databases">
        <title>Genome sequence of Moorella stamsii DSM 26217.</title>
        <authorList>
            <person name="Poehlein A."/>
            <person name="Daniel R."/>
        </authorList>
    </citation>
    <scope>NUCLEOTIDE SEQUENCE [LARGE SCALE GENOMIC DNA]</scope>
    <source>
        <strain evidence="4">DSM 26217</strain>
    </source>
</reference>
<dbReference type="GO" id="GO:0016787">
    <property type="term" value="F:hydrolase activity"/>
    <property type="evidence" value="ECO:0007669"/>
    <property type="project" value="UniProtKB-KW"/>
</dbReference>
<evidence type="ECO:0000313" key="3">
    <source>
        <dbReference type="EMBL" id="PRR68864.1"/>
    </source>
</evidence>
<name>A0A9X7J0Y8_9FIRM</name>
<dbReference type="EMBL" id="PVXL01000078">
    <property type="protein sequence ID" value="PRR68864.1"/>
    <property type="molecule type" value="Genomic_DNA"/>
</dbReference>
<dbReference type="AlphaFoldDB" id="A0A9X7J0Y8"/>
<dbReference type="InterPro" id="IPR036005">
    <property type="entry name" value="Creatinase/aminopeptidase-like"/>
</dbReference>